<evidence type="ECO:0000313" key="2">
    <source>
        <dbReference type="EMBL" id="KAK6150021.1"/>
    </source>
</evidence>
<evidence type="ECO:0000256" key="1">
    <source>
        <dbReference type="SAM" id="MobiDB-lite"/>
    </source>
</evidence>
<dbReference type="InterPro" id="IPR012479">
    <property type="entry name" value="SAP30BP"/>
</dbReference>
<feature type="region of interest" description="Disordered" evidence="1">
    <location>
        <begin position="1"/>
        <end position="81"/>
    </location>
</feature>
<feature type="compositionally biased region" description="Polar residues" evidence="1">
    <location>
        <begin position="142"/>
        <end position="152"/>
    </location>
</feature>
<dbReference type="PANTHER" id="PTHR13464:SF0">
    <property type="entry name" value="SAP30-BINDING PROTEIN"/>
    <property type="match status" value="1"/>
</dbReference>
<feature type="compositionally biased region" description="Acidic residues" evidence="1">
    <location>
        <begin position="18"/>
        <end position="31"/>
    </location>
</feature>
<dbReference type="EMBL" id="JABTTQ020000009">
    <property type="protein sequence ID" value="KAK6150021.1"/>
    <property type="molecule type" value="Genomic_DNA"/>
</dbReference>
<organism evidence="2 3">
    <name type="scientific">Rehmannia glutinosa</name>
    <name type="common">Chinese foxglove</name>
    <dbReference type="NCBI Taxonomy" id="99300"/>
    <lineage>
        <taxon>Eukaryota</taxon>
        <taxon>Viridiplantae</taxon>
        <taxon>Streptophyta</taxon>
        <taxon>Embryophyta</taxon>
        <taxon>Tracheophyta</taxon>
        <taxon>Spermatophyta</taxon>
        <taxon>Magnoliopsida</taxon>
        <taxon>eudicotyledons</taxon>
        <taxon>Gunneridae</taxon>
        <taxon>Pentapetalae</taxon>
        <taxon>asterids</taxon>
        <taxon>lamiids</taxon>
        <taxon>Lamiales</taxon>
        <taxon>Orobanchaceae</taxon>
        <taxon>Rehmannieae</taxon>
        <taxon>Rehmannia</taxon>
    </lineage>
</organism>
<reference evidence="2 3" key="1">
    <citation type="journal article" date="2021" name="Comput. Struct. Biotechnol. J.">
        <title>De novo genome assembly of the potent medicinal plant Rehmannia glutinosa using nanopore technology.</title>
        <authorList>
            <person name="Ma L."/>
            <person name="Dong C."/>
            <person name="Song C."/>
            <person name="Wang X."/>
            <person name="Zheng X."/>
            <person name="Niu Y."/>
            <person name="Chen S."/>
            <person name="Feng W."/>
        </authorList>
    </citation>
    <scope>NUCLEOTIDE SEQUENCE [LARGE SCALE GENOMIC DNA]</scope>
    <source>
        <strain evidence="2">DH-2019</strain>
    </source>
</reference>
<protein>
    <submittedName>
        <fullName evidence="2">Uncharacterized protein</fullName>
    </submittedName>
</protein>
<gene>
    <name evidence="2" type="ORF">DH2020_017546</name>
</gene>
<keyword evidence="3" id="KW-1185">Reference proteome</keyword>
<sequence>MASEKKASEGIALLSMYGDEDDEMEDLDEEGDNHHEEDIPPPASDAVIVKDNDALSDYGNENMPPQQEERGLNDNSTPNFNFVQSKKSRMLIVDYGHEEGAMSPEAEEGEILATGRVMYGEQLQTSDGEFREKKSPGIPRLSTPSTQATPPQSLEPIDQFESDAMSYAVNESESGVAEDAVMVSVGEQKAVDPLDKFLPPPPKDKCSEELQSGRNIWDMAELHMACEKIIKFLALKKTTGRSFNSEVRNRKEYRNPDFLLHAVTYQDIDQIGSCFHKDVFDPHGYDKSDFYDEIEWINNQEADTFSAEMSFAEMDTISSVSCILLVRFSPAFRTRGDAHVGLTAVAGGVLNVTPAASDVTARDGRHNKKSKWDKVHSLAHGLQLWNRSLSLKQLPQSLFWFQVDVDQRNSLAPGGQENMSVSAHAALLSAAKAGSGYSAFA</sequence>
<proteinExistence type="predicted"/>
<comment type="caution">
    <text evidence="2">The sequence shown here is derived from an EMBL/GenBank/DDBJ whole genome shotgun (WGS) entry which is preliminary data.</text>
</comment>
<evidence type="ECO:0000313" key="3">
    <source>
        <dbReference type="Proteomes" id="UP001318860"/>
    </source>
</evidence>
<dbReference type="Proteomes" id="UP001318860">
    <property type="component" value="Unassembled WGS sequence"/>
</dbReference>
<dbReference type="Pfam" id="PF07818">
    <property type="entry name" value="HCNGP"/>
    <property type="match status" value="1"/>
</dbReference>
<dbReference type="PANTHER" id="PTHR13464">
    <property type="entry name" value="TRANSCRIPTIONAL REGULATOR PROTEIN HCNGP"/>
    <property type="match status" value="1"/>
</dbReference>
<name>A0ABR0WRT8_REHGL</name>
<feature type="region of interest" description="Disordered" evidence="1">
    <location>
        <begin position="123"/>
        <end position="153"/>
    </location>
</feature>
<accession>A0ABR0WRT8</accession>